<sequence length="89" mass="9950">MGSHPKYDGNLTTYIHDEEERMAAVAVPGRDGVPEDVEEAPKHIEDYDANIEMPRADLPKDLEETPLRPSTSQSLLFPPEASAFHTLVY</sequence>
<comment type="caution">
    <text evidence="1">The sequence shown here is derived from an EMBL/GenBank/DDBJ whole genome shotgun (WGS) entry which is preliminary data.</text>
</comment>
<dbReference type="EMBL" id="JASNQZ010000007">
    <property type="protein sequence ID" value="KAL0954874.1"/>
    <property type="molecule type" value="Genomic_DNA"/>
</dbReference>
<proteinExistence type="predicted"/>
<protein>
    <submittedName>
        <fullName evidence="1">Uncharacterized protein</fullName>
    </submittedName>
</protein>
<reference evidence="2" key="1">
    <citation type="submission" date="2024-06" db="EMBL/GenBank/DDBJ databases">
        <title>Multi-omics analyses provide insights into the biosynthesis of the anticancer antibiotic pleurotin in Hohenbuehelia grisea.</title>
        <authorList>
            <person name="Weaver J.A."/>
            <person name="Alberti F."/>
        </authorList>
    </citation>
    <scope>NUCLEOTIDE SEQUENCE [LARGE SCALE GENOMIC DNA]</scope>
    <source>
        <strain evidence="2">T-177</strain>
    </source>
</reference>
<evidence type="ECO:0000313" key="2">
    <source>
        <dbReference type="Proteomes" id="UP001556367"/>
    </source>
</evidence>
<dbReference type="Proteomes" id="UP001556367">
    <property type="component" value="Unassembled WGS sequence"/>
</dbReference>
<accession>A0ABR3JGL6</accession>
<keyword evidence="2" id="KW-1185">Reference proteome</keyword>
<name>A0ABR3JGL6_9AGAR</name>
<organism evidence="1 2">
    <name type="scientific">Hohenbuehelia grisea</name>
    <dbReference type="NCBI Taxonomy" id="104357"/>
    <lineage>
        <taxon>Eukaryota</taxon>
        <taxon>Fungi</taxon>
        <taxon>Dikarya</taxon>
        <taxon>Basidiomycota</taxon>
        <taxon>Agaricomycotina</taxon>
        <taxon>Agaricomycetes</taxon>
        <taxon>Agaricomycetidae</taxon>
        <taxon>Agaricales</taxon>
        <taxon>Pleurotineae</taxon>
        <taxon>Pleurotaceae</taxon>
        <taxon>Hohenbuehelia</taxon>
    </lineage>
</organism>
<gene>
    <name evidence="1" type="ORF">HGRIS_003807</name>
</gene>
<evidence type="ECO:0000313" key="1">
    <source>
        <dbReference type="EMBL" id="KAL0954874.1"/>
    </source>
</evidence>